<dbReference type="Pfam" id="PF21205">
    <property type="entry name" value="Rep3_C"/>
    <property type="match status" value="1"/>
</dbReference>
<proteinExistence type="inferred from homology"/>
<dbReference type="Proteomes" id="UP000636949">
    <property type="component" value="Unassembled WGS sequence"/>
</dbReference>
<organism evidence="4 5">
    <name type="scientific">Cysteiniphilum litorale</name>
    <dbReference type="NCBI Taxonomy" id="2056700"/>
    <lineage>
        <taxon>Bacteria</taxon>
        <taxon>Pseudomonadati</taxon>
        <taxon>Pseudomonadota</taxon>
        <taxon>Gammaproteobacteria</taxon>
        <taxon>Thiotrichales</taxon>
        <taxon>Fastidiosibacteraceae</taxon>
        <taxon>Cysteiniphilum</taxon>
    </lineage>
</organism>
<dbReference type="RefSeq" id="WP_117003125.1">
    <property type="nucleotide sequence ID" value="NZ_BMJS01000016.1"/>
</dbReference>
<dbReference type="OrthoDB" id="5620382at2"/>
<dbReference type="Gene3D" id="1.10.10.10">
    <property type="entry name" value="Winged helix-like DNA-binding domain superfamily/Winged helix DNA-binding domain"/>
    <property type="match status" value="2"/>
</dbReference>
<reference evidence="4" key="2">
    <citation type="submission" date="2020-09" db="EMBL/GenBank/DDBJ databases">
        <authorList>
            <person name="Sun Q."/>
            <person name="Zhou Y."/>
        </authorList>
    </citation>
    <scope>NUCLEOTIDE SEQUENCE</scope>
    <source>
        <strain evidence="4">CGMCC 1.15758</strain>
    </source>
</reference>
<comment type="caution">
    <text evidence="4">The sequence shown here is derived from an EMBL/GenBank/DDBJ whole genome shotgun (WGS) entry which is preliminary data.</text>
</comment>
<dbReference type="InterPro" id="IPR036388">
    <property type="entry name" value="WH-like_DNA-bd_sf"/>
</dbReference>
<dbReference type="GO" id="GO:0003887">
    <property type="term" value="F:DNA-directed DNA polymerase activity"/>
    <property type="evidence" value="ECO:0007669"/>
    <property type="project" value="InterPro"/>
</dbReference>
<feature type="coiled-coil region" evidence="2">
    <location>
        <begin position="465"/>
        <end position="499"/>
    </location>
</feature>
<dbReference type="AlphaFoldDB" id="A0A8J3E964"/>
<feature type="domain" description="Initiator Rep protein WH1" evidence="3">
    <location>
        <begin position="65"/>
        <end position="184"/>
    </location>
</feature>
<evidence type="ECO:0000259" key="3">
    <source>
        <dbReference type="Pfam" id="PF01051"/>
    </source>
</evidence>
<protein>
    <recommendedName>
        <fullName evidence="3">Initiator Rep protein WH1 domain-containing protein</fullName>
    </recommendedName>
</protein>
<keyword evidence="5" id="KW-1185">Reference proteome</keyword>
<dbReference type="GO" id="GO:0006270">
    <property type="term" value="P:DNA replication initiation"/>
    <property type="evidence" value="ECO:0007669"/>
    <property type="project" value="InterPro"/>
</dbReference>
<dbReference type="EMBL" id="BMJS01000016">
    <property type="protein sequence ID" value="GGF99028.1"/>
    <property type="molecule type" value="Genomic_DNA"/>
</dbReference>
<keyword evidence="2" id="KW-0175">Coiled coil</keyword>
<evidence type="ECO:0000313" key="5">
    <source>
        <dbReference type="Proteomes" id="UP000636949"/>
    </source>
</evidence>
<evidence type="ECO:0000256" key="1">
    <source>
        <dbReference type="ARBA" id="ARBA00038283"/>
    </source>
</evidence>
<dbReference type="Pfam" id="PF01051">
    <property type="entry name" value="Rep3_N"/>
    <property type="match status" value="1"/>
</dbReference>
<dbReference type="InterPro" id="IPR036390">
    <property type="entry name" value="WH_DNA-bd_sf"/>
</dbReference>
<gene>
    <name evidence="4" type="ORF">GCM10010995_15360</name>
</gene>
<comment type="similarity">
    <text evidence="1">Belongs to the initiator RepB protein family.</text>
</comment>
<evidence type="ECO:0000256" key="2">
    <source>
        <dbReference type="SAM" id="Coils"/>
    </source>
</evidence>
<sequence>MSKIMNMEFLNNKYVSNTVLSGIPENGEWTLNGFKLAYLIACEMSDYRIFIKKDSEIDSFDNNKIQEHLETVPRSYNISRVKYQEITGVSYANISREISRSCDDLLTKITTLPNPFDPTNKKSFEKVQWFSKARYDDNKGTITIDIHNDMLPYFVVLVNYTKLDYKNIAGLKNLYSARIYLICKIAQNRFNSDLQIKISIDELKNRIGLYGKYDNIPRLRSRVLDVVYSEINDKTDISFEYELHKTGKRFTDITLKFSQKKDKNKQLEQPKRQYSEIEHKSTDEQLNLDLSEQEMIMSAQLFSYGIPRSKALEYVRGYGVDACKTGIEKLLGEIQRGRDIKNISGYLVSCIENSANSKSSKEIKAAMNFAEELAQDRKAQEMERFNSFDAYINNNEQQILVLLAKHEVNKKLTDELEIDMLRCLKGVVGQYEDLESMSPYYLTLRFKGDFLNYANIKSMVEKLEVASKEERIAKLKEDLKAKKKELEKVSGKAKGLVEKEINMLKVAIADLV</sequence>
<name>A0A8J3E964_9GAMM</name>
<accession>A0A8J3E964</accession>
<reference evidence="4" key="1">
    <citation type="journal article" date="2014" name="Int. J. Syst. Evol. Microbiol.">
        <title>Complete genome sequence of Corynebacterium casei LMG S-19264T (=DSM 44701T), isolated from a smear-ripened cheese.</title>
        <authorList>
            <consortium name="US DOE Joint Genome Institute (JGI-PGF)"/>
            <person name="Walter F."/>
            <person name="Albersmeier A."/>
            <person name="Kalinowski J."/>
            <person name="Ruckert C."/>
        </authorList>
    </citation>
    <scope>NUCLEOTIDE SEQUENCE</scope>
    <source>
        <strain evidence="4">CGMCC 1.15758</strain>
    </source>
</reference>
<dbReference type="SUPFAM" id="SSF46785">
    <property type="entry name" value="Winged helix' DNA-binding domain"/>
    <property type="match status" value="2"/>
</dbReference>
<dbReference type="InterPro" id="IPR000525">
    <property type="entry name" value="Initiator_Rep_WH1"/>
</dbReference>
<evidence type="ECO:0000313" key="4">
    <source>
        <dbReference type="EMBL" id="GGF99028.1"/>
    </source>
</evidence>